<name>A0A511B1S8_9PROT</name>
<sequence>MSEQKVSSQENIPVDRLEEALTRIAFALDRQAQNRELERQKAAEGPDLQALAANLDAMCVRIRNIVGREGE</sequence>
<keyword evidence="2" id="KW-1185">Reference proteome</keyword>
<reference evidence="1 2" key="1">
    <citation type="submission" date="2019-07" db="EMBL/GenBank/DDBJ databases">
        <title>Whole genome shotgun sequence of Gluconobacter wancherniae NBRC 103581.</title>
        <authorList>
            <person name="Hosoyama A."/>
            <person name="Uohara A."/>
            <person name="Ohji S."/>
            <person name="Ichikawa N."/>
        </authorList>
    </citation>
    <scope>NUCLEOTIDE SEQUENCE [LARGE SCALE GENOMIC DNA]</scope>
    <source>
        <strain evidence="1 2">NBRC 103581</strain>
    </source>
</reference>
<evidence type="ECO:0000313" key="2">
    <source>
        <dbReference type="Proteomes" id="UP000321230"/>
    </source>
</evidence>
<comment type="caution">
    <text evidence="1">The sequence shown here is derived from an EMBL/GenBank/DDBJ whole genome shotgun (WGS) entry which is preliminary data.</text>
</comment>
<dbReference type="AlphaFoldDB" id="A0A511B1S8"/>
<dbReference type="Proteomes" id="UP000321230">
    <property type="component" value="Unassembled WGS sequence"/>
</dbReference>
<gene>
    <name evidence="1" type="ORF">GWA01_21380</name>
</gene>
<proteinExistence type="predicted"/>
<dbReference type="RefSeq" id="WP_146797575.1">
    <property type="nucleotide sequence ID" value="NZ_BARC01000006.1"/>
</dbReference>
<dbReference type="OrthoDB" id="7276477at2"/>
<protein>
    <submittedName>
        <fullName evidence="1">Uncharacterized protein</fullName>
    </submittedName>
</protein>
<dbReference type="EMBL" id="BJUZ01000002">
    <property type="protein sequence ID" value="GEK94368.1"/>
    <property type="molecule type" value="Genomic_DNA"/>
</dbReference>
<accession>A0A511B1S8</accession>
<evidence type="ECO:0000313" key="1">
    <source>
        <dbReference type="EMBL" id="GEK94368.1"/>
    </source>
</evidence>
<organism evidence="1 2">
    <name type="scientific">Gluconobacter wancherniae NBRC 103581</name>
    <dbReference type="NCBI Taxonomy" id="656744"/>
    <lineage>
        <taxon>Bacteria</taxon>
        <taxon>Pseudomonadati</taxon>
        <taxon>Pseudomonadota</taxon>
        <taxon>Alphaproteobacteria</taxon>
        <taxon>Acetobacterales</taxon>
        <taxon>Acetobacteraceae</taxon>
        <taxon>Gluconobacter</taxon>
    </lineage>
</organism>